<dbReference type="GO" id="GO:0004452">
    <property type="term" value="F:isopentenyl-diphosphate delta-isomerase activity"/>
    <property type="evidence" value="ECO:0007669"/>
    <property type="project" value="TreeGrafter"/>
</dbReference>
<dbReference type="EMBL" id="HBHW01010693">
    <property type="protein sequence ID" value="CAE0040189.1"/>
    <property type="molecule type" value="Transcribed_RNA"/>
</dbReference>
<sequence>MRVGFVLPSTASVLGKRMRRAVYSGPPGQDPSELFDIYPAPRPGHGGFVENTGNPIGTKERRFVHQDGDWHRAVHVWLTHPRTKSIVLQKRSKYKDTNPNKWDVSSAGHITHGDGSSDTAVKEVEEELGLEAGGLPMEYLFTAVSQFSTDRVACNEFQDVYLVELGGEQSDYRFDRMGKTEVSDVSFVPISLLRQRLDEANVDFVARPEQYRKRFFEILRSRYGEV</sequence>
<evidence type="ECO:0000313" key="2">
    <source>
        <dbReference type="EMBL" id="CAE0040189.1"/>
    </source>
</evidence>
<dbReference type="GO" id="GO:0005737">
    <property type="term" value="C:cytoplasm"/>
    <property type="evidence" value="ECO:0007669"/>
    <property type="project" value="TreeGrafter"/>
</dbReference>
<dbReference type="Gene3D" id="3.90.79.10">
    <property type="entry name" value="Nucleoside Triphosphate Pyrophosphohydrolase"/>
    <property type="match status" value="1"/>
</dbReference>
<protein>
    <recommendedName>
        <fullName evidence="1">Nudix hydrolase domain-containing protein</fullName>
    </recommendedName>
</protein>
<evidence type="ECO:0000259" key="1">
    <source>
        <dbReference type="PROSITE" id="PS51462"/>
    </source>
</evidence>
<feature type="domain" description="Nudix hydrolase" evidence="1">
    <location>
        <begin position="69"/>
        <end position="217"/>
    </location>
</feature>
<gene>
    <name evidence="2" type="ORF">RMAR00112_LOCUS8153</name>
</gene>
<organism evidence="2">
    <name type="scientific">Rhodosorus marinus</name>
    <dbReference type="NCBI Taxonomy" id="101924"/>
    <lineage>
        <taxon>Eukaryota</taxon>
        <taxon>Rhodophyta</taxon>
        <taxon>Stylonematophyceae</taxon>
        <taxon>Stylonematales</taxon>
        <taxon>Stylonemataceae</taxon>
        <taxon>Rhodosorus</taxon>
    </lineage>
</organism>
<dbReference type="GO" id="GO:0009240">
    <property type="term" value="P:isopentenyl diphosphate biosynthetic process"/>
    <property type="evidence" value="ECO:0007669"/>
    <property type="project" value="TreeGrafter"/>
</dbReference>
<dbReference type="PROSITE" id="PS51462">
    <property type="entry name" value="NUDIX"/>
    <property type="match status" value="1"/>
</dbReference>
<proteinExistence type="predicted"/>
<dbReference type="Pfam" id="PF00293">
    <property type="entry name" value="NUDIX"/>
    <property type="match status" value="1"/>
</dbReference>
<accession>A0A7S2ZHE3</accession>
<name>A0A7S2ZHE3_9RHOD</name>
<dbReference type="AlphaFoldDB" id="A0A7S2ZHE3"/>
<dbReference type="InterPro" id="IPR000086">
    <property type="entry name" value="NUDIX_hydrolase_dom"/>
</dbReference>
<reference evidence="2" key="1">
    <citation type="submission" date="2021-01" db="EMBL/GenBank/DDBJ databases">
        <authorList>
            <person name="Corre E."/>
            <person name="Pelletier E."/>
            <person name="Niang G."/>
            <person name="Scheremetjew M."/>
            <person name="Finn R."/>
            <person name="Kale V."/>
            <person name="Holt S."/>
            <person name="Cochrane G."/>
            <person name="Meng A."/>
            <person name="Brown T."/>
            <person name="Cohen L."/>
        </authorList>
    </citation>
    <scope>NUCLEOTIDE SEQUENCE</scope>
    <source>
        <strain evidence="2">CCMP 769</strain>
    </source>
</reference>
<dbReference type="PANTHER" id="PTHR10885:SF20">
    <property type="entry name" value="NUDIX HYDROLASE DOMAIN-CONTAINING PROTEIN"/>
    <property type="match status" value="1"/>
</dbReference>
<dbReference type="InterPro" id="IPR015797">
    <property type="entry name" value="NUDIX_hydrolase-like_dom_sf"/>
</dbReference>
<dbReference type="PANTHER" id="PTHR10885">
    <property type="entry name" value="ISOPENTENYL-DIPHOSPHATE DELTA-ISOMERASE"/>
    <property type="match status" value="1"/>
</dbReference>
<dbReference type="CDD" id="cd04692">
    <property type="entry name" value="NUDIX_Hydrolase"/>
    <property type="match status" value="1"/>
</dbReference>
<dbReference type="SUPFAM" id="SSF55811">
    <property type="entry name" value="Nudix"/>
    <property type="match status" value="1"/>
</dbReference>